<accession>A0A261FWA0</accession>
<dbReference type="OrthoDB" id="2643438at2"/>
<dbReference type="InterPro" id="IPR001451">
    <property type="entry name" value="Hexapep"/>
</dbReference>
<evidence type="ECO:0000313" key="8">
    <source>
        <dbReference type="Proteomes" id="UP000216352"/>
    </source>
</evidence>
<keyword evidence="3" id="KW-0677">Repeat</keyword>
<keyword evidence="4 5" id="KW-0012">Acyltransferase</keyword>
<evidence type="ECO:0000256" key="2">
    <source>
        <dbReference type="ARBA" id="ARBA00022679"/>
    </source>
</evidence>
<dbReference type="InterPro" id="IPR039369">
    <property type="entry name" value="LacA-like"/>
</dbReference>
<evidence type="ECO:0000259" key="6">
    <source>
        <dbReference type="SMART" id="SM01266"/>
    </source>
</evidence>
<sequence length="222" mass="24286">MTTQSILEFTSQRERMLAGELYVADDPQLQELNMRKRRLVHAINTSGYDAFDERKALFAELFGSYGEGAFIEPPFNCDYGCNISVGRNFYANMDCIFLDVAPITIGDRVFFGPRVNLLTPYHPIDAAVRSSGPEGALPITIGDDVWFGGNVTVCPGVTIGSDVVVGAGSVVVKDIPSHSVAVGNPCRVVREIGDADREYWERKAAEYHAWKDSVTPSDASEA</sequence>
<reference evidence="7 8" key="1">
    <citation type="journal article" date="2017" name="BMC Genomics">
        <title>Comparative genomic and phylogenomic analyses of the Bifidobacteriaceae family.</title>
        <authorList>
            <person name="Lugli G.A."/>
            <person name="Milani C."/>
            <person name="Turroni F."/>
            <person name="Duranti S."/>
            <person name="Mancabelli L."/>
            <person name="Mangifesta M."/>
            <person name="Ferrario C."/>
            <person name="Modesto M."/>
            <person name="Mattarelli P."/>
            <person name="Jiri K."/>
            <person name="van Sinderen D."/>
            <person name="Ventura M."/>
        </authorList>
    </citation>
    <scope>NUCLEOTIDE SEQUENCE [LARGE SCALE GENOMIC DNA]</scope>
    <source>
        <strain evidence="7 8">DSM 28807</strain>
    </source>
</reference>
<evidence type="ECO:0000256" key="1">
    <source>
        <dbReference type="ARBA" id="ARBA00007274"/>
    </source>
</evidence>
<evidence type="ECO:0000256" key="4">
    <source>
        <dbReference type="ARBA" id="ARBA00023315"/>
    </source>
</evidence>
<feature type="domain" description="Maltose/galactoside acetyltransferase" evidence="6">
    <location>
        <begin position="13"/>
        <end position="67"/>
    </location>
</feature>
<proteinExistence type="inferred from homology"/>
<evidence type="ECO:0000256" key="3">
    <source>
        <dbReference type="ARBA" id="ARBA00022737"/>
    </source>
</evidence>
<protein>
    <recommendedName>
        <fullName evidence="5">Acetyltransferase</fullName>
        <ecNumber evidence="5">2.3.1.-</ecNumber>
    </recommendedName>
</protein>
<gene>
    <name evidence="7" type="ORF">BLEM_0150</name>
</gene>
<dbReference type="GO" id="GO:0008870">
    <property type="term" value="F:galactoside O-acetyltransferase activity"/>
    <property type="evidence" value="ECO:0007669"/>
    <property type="project" value="TreeGrafter"/>
</dbReference>
<dbReference type="EC" id="2.3.1.-" evidence="5"/>
<dbReference type="PANTHER" id="PTHR43017:SF1">
    <property type="entry name" value="ACETYLTRANSFERASE YJL218W-RELATED"/>
    <property type="match status" value="1"/>
</dbReference>
<keyword evidence="2 5" id="KW-0808">Transferase</keyword>
<dbReference type="SMART" id="SM01266">
    <property type="entry name" value="Mac"/>
    <property type="match status" value="1"/>
</dbReference>
<name>A0A261FWA0_9BIFI</name>
<dbReference type="EMBL" id="MWWX01000001">
    <property type="protein sequence ID" value="OZG63447.1"/>
    <property type="molecule type" value="Genomic_DNA"/>
</dbReference>
<dbReference type="SUPFAM" id="SSF51161">
    <property type="entry name" value="Trimeric LpxA-like enzymes"/>
    <property type="match status" value="1"/>
</dbReference>
<dbReference type="Pfam" id="PF12464">
    <property type="entry name" value="Mac"/>
    <property type="match status" value="1"/>
</dbReference>
<dbReference type="Proteomes" id="UP000216352">
    <property type="component" value="Unassembled WGS sequence"/>
</dbReference>
<keyword evidence="8" id="KW-1185">Reference proteome</keyword>
<organism evidence="7 8">
    <name type="scientific">Bifidobacterium lemurum</name>
    <dbReference type="NCBI Taxonomy" id="1603886"/>
    <lineage>
        <taxon>Bacteria</taxon>
        <taxon>Bacillati</taxon>
        <taxon>Actinomycetota</taxon>
        <taxon>Actinomycetes</taxon>
        <taxon>Bifidobacteriales</taxon>
        <taxon>Bifidobacteriaceae</taxon>
        <taxon>Bifidobacterium</taxon>
    </lineage>
</organism>
<evidence type="ECO:0000313" key="7">
    <source>
        <dbReference type="EMBL" id="OZG63447.1"/>
    </source>
</evidence>
<evidence type="ECO:0000256" key="5">
    <source>
        <dbReference type="RuleBase" id="RU367021"/>
    </source>
</evidence>
<dbReference type="Pfam" id="PF00132">
    <property type="entry name" value="Hexapep"/>
    <property type="match status" value="1"/>
</dbReference>
<comment type="similarity">
    <text evidence="1 5">Belongs to the transferase hexapeptide repeat family.</text>
</comment>
<dbReference type="CDD" id="cd03357">
    <property type="entry name" value="LbH_MAT_GAT"/>
    <property type="match status" value="1"/>
</dbReference>
<dbReference type="InterPro" id="IPR024688">
    <property type="entry name" value="Mac_dom"/>
</dbReference>
<dbReference type="AlphaFoldDB" id="A0A261FWA0"/>
<dbReference type="Gene3D" id="2.160.10.10">
    <property type="entry name" value="Hexapeptide repeat proteins"/>
    <property type="match status" value="1"/>
</dbReference>
<dbReference type="FunFam" id="2.160.10.10:FF:000025">
    <property type="entry name" value="Hexapeptide-repeat containing-acetyltransferase"/>
    <property type="match status" value="1"/>
</dbReference>
<dbReference type="PANTHER" id="PTHR43017">
    <property type="entry name" value="GALACTOSIDE O-ACETYLTRANSFERASE"/>
    <property type="match status" value="1"/>
</dbReference>
<dbReference type="RefSeq" id="WP_072725591.1">
    <property type="nucleotide sequence ID" value="NZ_BDIS01000015.1"/>
</dbReference>
<dbReference type="InterPro" id="IPR011004">
    <property type="entry name" value="Trimer_LpxA-like_sf"/>
</dbReference>
<comment type="caution">
    <text evidence="7">The sequence shown here is derived from an EMBL/GenBank/DDBJ whole genome shotgun (WGS) entry which is preliminary data.</text>
</comment>